<dbReference type="AlphaFoldDB" id="A0A3B3VJQ1"/>
<dbReference type="Proteomes" id="UP000261500">
    <property type="component" value="Unplaced"/>
</dbReference>
<dbReference type="GO" id="GO:0016020">
    <property type="term" value="C:membrane"/>
    <property type="evidence" value="ECO:0007669"/>
    <property type="project" value="UniProtKB-SubCell"/>
</dbReference>
<feature type="transmembrane region" description="Helical" evidence="5">
    <location>
        <begin position="373"/>
        <end position="391"/>
    </location>
</feature>
<evidence type="ECO:0000313" key="8">
    <source>
        <dbReference type="Proteomes" id="UP000261500"/>
    </source>
</evidence>
<evidence type="ECO:0000256" key="1">
    <source>
        <dbReference type="ARBA" id="ARBA00004141"/>
    </source>
</evidence>
<dbReference type="PANTHER" id="PTHR46726:SF1">
    <property type="entry name" value="TWO-PORE CALCIUM CHANNEL 3"/>
    <property type="match status" value="1"/>
</dbReference>
<feature type="transmembrane region" description="Helical" evidence="5">
    <location>
        <begin position="92"/>
        <end position="111"/>
    </location>
</feature>
<dbReference type="Pfam" id="PF00520">
    <property type="entry name" value="Ion_trans"/>
    <property type="match status" value="2"/>
</dbReference>
<proteinExistence type="predicted"/>
<feature type="domain" description="Ion transport" evidence="6">
    <location>
        <begin position="375"/>
        <end position="633"/>
    </location>
</feature>
<feature type="transmembrane region" description="Helical" evidence="5">
    <location>
        <begin position="660"/>
        <end position="681"/>
    </location>
</feature>
<feature type="transmembrane region" description="Helical" evidence="5">
    <location>
        <begin position="603"/>
        <end position="627"/>
    </location>
</feature>
<organism evidence="7 8">
    <name type="scientific">Poecilia latipinna</name>
    <name type="common">sailfin molly</name>
    <dbReference type="NCBI Taxonomy" id="48699"/>
    <lineage>
        <taxon>Eukaryota</taxon>
        <taxon>Metazoa</taxon>
        <taxon>Chordata</taxon>
        <taxon>Craniata</taxon>
        <taxon>Vertebrata</taxon>
        <taxon>Euteleostomi</taxon>
        <taxon>Actinopterygii</taxon>
        <taxon>Neopterygii</taxon>
        <taxon>Teleostei</taxon>
        <taxon>Neoteleostei</taxon>
        <taxon>Acanthomorphata</taxon>
        <taxon>Ovalentaria</taxon>
        <taxon>Atherinomorphae</taxon>
        <taxon>Cyprinodontiformes</taxon>
        <taxon>Poeciliidae</taxon>
        <taxon>Poeciliinae</taxon>
        <taxon>Poecilia</taxon>
    </lineage>
</organism>
<dbReference type="GO" id="GO:0005248">
    <property type="term" value="F:voltage-gated sodium channel activity"/>
    <property type="evidence" value="ECO:0007669"/>
    <property type="project" value="Ensembl"/>
</dbReference>
<evidence type="ECO:0000256" key="3">
    <source>
        <dbReference type="ARBA" id="ARBA00022989"/>
    </source>
</evidence>
<evidence type="ECO:0000256" key="5">
    <source>
        <dbReference type="SAM" id="Phobius"/>
    </source>
</evidence>
<protein>
    <submittedName>
        <fullName evidence="7">Two pore segment channel 3</fullName>
    </submittedName>
</protein>
<reference evidence="7" key="2">
    <citation type="submission" date="2025-09" db="UniProtKB">
        <authorList>
            <consortium name="Ensembl"/>
        </authorList>
    </citation>
    <scope>IDENTIFICATION</scope>
</reference>
<dbReference type="GO" id="GO:0042803">
    <property type="term" value="F:protein homodimerization activity"/>
    <property type="evidence" value="ECO:0007669"/>
    <property type="project" value="Ensembl"/>
</dbReference>
<dbReference type="Gene3D" id="1.20.120.350">
    <property type="entry name" value="Voltage-gated potassium channels. Chain C"/>
    <property type="match status" value="2"/>
</dbReference>
<feature type="transmembrane region" description="Helical" evidence="5">
    <location>
        <begin position="563"/>
        <end position="582"/>
    </location>
</feature>
<dbReference type="Gene3D" id="1.10.287.70">
    <property type="match status" value="2"/>
</dbReference>
<evidence type="ECO:0000256" key="4">
    <source>
        <dbReference type="ARBA" id="ARBA00023136"/>
    </source>
</evidence>
<dbReference type="GO" id="GO:0001508">
    <property type="term" value="P:action potential"/>
    <property type="evidence" value="ECO:0007669"/>
    <property type="project" value="Ensembl"/>
</dbReference>
<evidence type="ECO:0000313" key="7">
    <source>
        <dbReference type="Ensembl" id="ENSPLAP00000025273.1"/>
    </source>
</evidence>
<dbReference type="PANTHER" id="PTHR46726">
    <property type="entry name" value="TWO PORE CHANNEL 3"/>
    <property type="match status" value="1"/>
</dbReference>
<keyword evidence="4 5" id="KW-0472">Membrane</keyword>
<feature type="transmembrane region" description="Helical" evidence="5">
    <location>
        <begin position="153"/>
        <end position="174"/>
    </location>
</feature>
<dbReference type="GeneTree" id="ENSGT00940000162755"/>
<feature type="transmembrane region" description="Helical" evidence="5">
    <location>
        <begin position="431"/>
        <end position="453"/>
    </location>
</feature>
<sequence>DAQYNRNIYFDTSPPAVRLYLLYNHWALKVLLYFFILVNLSLAIFEEPALVSLPTWATMLVELLCLLVFTIRLVHYAKVIPREKFWKDPKNICIIVVLLLTLIDMIIYGALKAANLYSVRWSRVLRPLLLINVTEGRQLRRAFRSIRNALPEVSSVFVLFIFSVLMFSLMALKLLSKRGLKTIEGASYFTNYLEIVFDLYVLVTTANSPDVMMPAYNANSIFALFFILYILVNTYIFMSVFLAVVFNNYKKHLKEEIRQLVRAKRHKMARAFGVLQEQREEGGPPVVSHENWNKLVQQARPDISSAHRELLWKVCDDSNQGFIGKVAFVQLADLLNIEVITLKSRPHPLQSLIPSLYESKPSRLVCRVVQHRGFVITFDLIILVNAVFIGLDEENPLISNSEWVFLALYVLEILLKLYVFEPRAFFSKHSFWNWFDTIVVVAALIATIVNSALKSSGGYTSRQVLDIVFILRVLRLIRVVDSIKRFRAIINTLIRIGPAILTFGQLILVVYYVFAMVGMELFKNKVKFYEDITNPEKAYCGNPLLKGSTFAQLSYCKNNFNNVVSSFILLLELTVISYLNPFSFLNPIPLLGTGFATVTHKSALIFFVLFHVMVVIIIINIFVAFVLEAFFVEYSVGKGDLQTSLERKIEELELTVAQKMVLLSVFLSLLSSGLFYYLAGYRTVDALLQRMFEADLDPEDFAENDIPEDQAGNFENPTFGVA</sequence>
<dbReference type="SUPFAM" id="SSF81324">
    <property type="entry name" value="Voltage-gated potassium channels"/>
    <property type="match status" value="2"/>
</dbReference>
<evidence type="ECO:0000256" key="2">
    <source>
        <dbReference type="ARBA" id="ARBA00022692"/>
    </source>
</evidence>
<name>A0A3B3VJQ1_9TELE</name>
<keyword evidence="8" id="KW-1185">Reference proteome</keyword>
<evidence type="ECO:0000259" key="6">
    <source>
        <dbReference type="Pfam" id="PF00520"/>
    </source>
</evidence>
<feature type="transmembrane region" description="Helical" evidence="5">
    <location>
        <begin position="186"/>
        <end position="203"/>
    </location>
</feature>
<reference evidence="7" key="1">
    <citation type="submission" date="2025-08" db="UniProtKB">
        <authorList>
            <consortium name="Ensembl"/>
        </authorList>
    </citation>
    <scope>IDENTIFICATION</scope>
</reference>
<dbReference type="Ensembl" id="ENSPLAT00000001254.1">
    <property type="protein sequence ID" value="ENSPLAP00000025273.1"/>
    <property type="gene ID" value="ENSPLAG00000012207.1"/>
</dbReference>
<dbReference type="InterPro" id="IPR005821">
    <property type="entry name" value="Ion_trans_dom"/>
</dbReference>
<accession>A0A3B3VJQ1</accession>
<comment type="subcellular location">
    <subcellularLocation>
        <location evidence="1">Membrane</location>
        <topology evidence="1">Multi-pass membrane protein</topology>
    </subcellularLocation>
</comment>
<feature type="transmembrane region" description="Helical" evidence="5">
    <location>
        <begin position="26"/>
        <end position="45"/>
    </location>
</feature>
<feature type="transmembrane region" description="Helical" evidence="5">
    <location>
        <begin position="492"/>
        <end position="514"/>
    </location>
</feature>
<feature type="transmembrane region" description="Helical" evidence="5">
    <location>
        <begin position="223"/>
        <end position="246"/>
    </location>
</feature>
<feature type="domain" description="Ion transport" evidence="6">
    <location>
        <begin position="28"/>
        <end position="251"/>
    </location>
</feature>
<keyword evidence="3 5" id="KW-1133">Transmembrane helix</keyword>
<feature type="transmembrane region" description="Helical" evidence="5">
    <location>
        <begin position="51"/>
        <end position="71"/>
    </location>
</feature>
<keyword evidence="2 5" id="KW-0812">Transmembrane</keyword>
<dbReference type="InterPro" id="IPR027359">
    <property type="entry name" value="Volt_channel_dom_sf"/>
</dbReference>
<dbReference type="STRING" id="48699.ENSPLAP00000025273"/>